<evidence type="ECO:0000313" key="13">
    <source>
        <dbReference type="Proteomes" id="UP000003244"/>
    </source>
</evidence>
<keyword evidence="5 11" id="KW-0285">Flavoprotein</keyword>
<evidence type="ECO:0000256" key="8">
    <source>
        <dbReference type="ARBA" id="ARBA00022857"/>
    </source>
</evidence>
<comment type="similarity">
    <text evidence="2 11">Belongs to the chorismate synthase family.</text>
</comment>
<dbReference type="PROSITE" id="PS00789">
    <property type="entry name" value="CHORISMATE_SYNTHASE_3"/>
    <property type="match status" value="1"/>
</dbReference>
<dbReference type="PANTHER" id="PTHR21085:SF0">
    <property type="entry name" value="CHORISMATE SYNTHASE"/>
    <property type="match status" value="1"/>
</dbReference>
<accession>E0E2V4</accession>
<keyword evidence="4 11" id="KW-0028">Amino-acid biosynthesis</keyword>
<comment type="caution">
    <text evidence="12">The sequence shown here is derived from an EMBL/GenBank/DDBJ whole genome shotgun (WGS) entry which is preliminary data.</text>
</comment>
<evidence type="ECO:0000256" key="5">
    <source>
        <dbReference type="ARBA" id="ARBA00022630"/>
    </source>
</evidence>
<comment type="cofactor">
    <cofactor evidence="11">
        <name>FMNH2</name>
        <dbReference type="ChEBI" id="CHEBI:57618"/>
    </cofactor>
    <text evidence="11">Reduced FMN (FMNH(2)).</text>
</comment>
<dbReference type="HAMAP" id="MF_00300">
    <property type="entry name" value="Chorismate_synth"/>
    <property type="match status" value="1"/>
</dbReference>
<dbReference type="GO" id="GO:0005829">
    <property type="term" value="C:cytosol"/>
    <property type="evidence" value="ECO:0007669"/>
    <property type="project" value="TreeGrafter"/>
</dbReference>
<reference evidence="12 13" key="1">
    <citation type="submission" date="2010-08" db="EMBL/GenBank/DDBJ databases">
        <authorList>
            <person name="Harkins D.M."/>
            <person name="Madupu R."/>
            <person name="Durkin A.S."/>
            <person name="Torralba M."/>
            <person name="Methe B."/>
            <person name="Sutton G.G."/>
            <person name="Nelson K.E."/>
        </authorList>
    </citation>
    <scope>NUCLEOTIDE SEQUENCE [LARGE SCALE GENOMIC DNA]</scope>
    <source>
        <strain evidence="12 13">DSM 17678</strain>
    </source>
</reference>
<evidence type="ECO:0000256" key="2">
    <source>
        <dbReference type="ARBA" id="ARBA00008014"/>
    </source>
</evidence>
<dbReference type="EC" id="4.2.3.5" evidence="3 11"/>
<dbReference type="GO" id="GO:0010181">
    <property type="term" value="F:FMN binding"/>
    <property type="evidence" value="ECO:0007669"/>
    <property type="project" value="TreeGrafter"/>
</dbReference>
<dbReference type="InterPro" id="IPR020541">
    <property type="entry name" value="Chorismate_synthase_CS"/>
</dbReference>
<dbReference type="AlphaFoldDB" id="E0E2V4"/>
<evidence type="ECO:0000256" key="9">
    <source>
        <dbReference type="ARBA" id="ARBA00023141"/>
    </source>
</evidence>
<evidence type="ECO:0000256" key="11">
    <source>
        <dbReference type="HAMAP-Rule" id="MF_00300"/>
    </source>
</evidence>
<comment type="function">
    <text evidence="11">Catalyzes the anti-1,4-elimination of the C-3 phosphate and the C-6 proR hydrogen from 5-enolpyruvylshikimate-3-phosphate (EPSP) to yield chorismate, which is the branch point compound that serves as the starting substrate for the three terminal pathways of aromatic amino acid biosynthesis. This reaction introduces a second double bond into the aromatic ring system.</text>
</comment>
<proteinExistence type="inferred from homology"/>
<evidence type="ECO:0000256" key="3">
    <source>
        <dbReference type="ARBA" id="ARBA00013036"/>
    </source>
</evidence>
<evidence type="ECO:0000256" key="7">
    <source>
        <dbReference type="ARBA" id="ARBA00022827"/>
    </source>
</evidence>
<dbReference type="CDD" id="cd07304">
    <property type="entry name" value="Chorismate_synthase"/>
    <property type="match status" value="1"/>
</dbReference>
<keyword evidence="9 11" id="KW-0057">Aromatic amino acid biosynthesis</keyword>
<dbReference type="NCBIfam" id="NF003793">
    <property type="entry name" value="PRK05382.1"/>
    <property type="match status" value="1"/>
</dbReference>
<evidence type="ECO:0000256" key="4">
    <source>
        <dbReference type="ARBA" id="ARBA00022605"/>
    </source>
</evidence>
<dbReference type="PIRSF" id="PIRSF001456">
    <property type="entry name" value="Chorismate_synth"/>
    <property type="match status" value="1"/>
</dbReference>
<dbReference type="UniPathway" id="UPA00053">
    <property type="reaction ID" value="UER00090"/>
</dbReference>
<keyword evidence="7 11" id="KW-0274">FAD</keyword>
<dbReference type="Proteomes" id="UP000003244">
    <property type="component" value="Unassembled WGS sequence"/>
</dbReference>
<organism evidence="12 13">
    <name type="scientific">Peptostreptococcus stomatis DSM 17678</name>
    <dbReference type="NCBI Taxonomy" id="596315"/>
    <lineage>
        <taxon>Bacteria</taxon>
        <taxon>Bacillati</taxon>
        <taxon>Bacillota</taxon>
        <taxon>Clostridia</taxon>
        <taxon>Peptostreptococcales</taxon>
        <taxon>Peptostreptococcaceae</taxon>
        <taxon>Peptostreptococcus</taxon>
    </lineage>
</organism>
<dbReference type="InterPro" id="IPR035904">
    <property type="entry name" value="Chorismate_synth_AroC_sf"/>
</dbReference>
<name>E0E2V4_9FIRM</name>
<keyword evidence="8 11" id="KW-0521">NADP</keyword>
<feature type="binding site" evidence="11">
    <location>
        <position position="290"/>
    </location>
    <ligand>
        <name>FMN</name>
        <dbReference type="ChEBI" id="CHEBI:58210"/>
    </ligand>
</feature>
<dbReference type="RefSeq" id="WP_007789461.1">
    <property type="nucleotide sequence ID" value="NZ_ADGQ01000050.1"/>
</dbReference>
<evidence type="ECO:0000313" key="12">
    <source>
        <dbReference type="EMBL" id="EFM64780.1"/>
    </source>
</evidence>
<feature type="binding site" evidence="11">
    <location>
        <position position="47"/>
    </location>
    <ligand>
        <name>NADP(+)</name>
        <dbReference type="ChEBI" id="CHEBI:58349"/>
    </ligand>
</feature>
<comment type="catalytic activity">
    <reaction evidence="11">
        <text>5-O-(1-carboxyvinyl)-3-phosphoshikimate = chorismate + phosphate</text>
        <dbReference type="Rhea" id="RHEA:21020"/>
        <dbReference type="ChEBI" id="CHEBI:29748"/>
        <dbReference type="ChEBI" id="CHEBI:43474"/>
        <dbReference type="ChEBI" id="CHEBI:57701"/>
        <dbReference type="EC" id="4.2.3.5"/>
    </reaction>
</comment>
<dbReference type="GO" id="GO:0008652">
    <property type="term" value="P:amino acid biosynthetic process"/>
    <property type="evidence" value="ECO:0007669"/>
    <property type="project" value="UniProtKB-KW"/>
</dbReference>
<keyword evidence="6 11" id="KW-0288">FMN</keyword>
<dbReference type="STRING" id="596315.HMPREF0634_1093"/>
<dbReference type="GO" id="GO:0009423">
    <property type="term" value="P:chorismate biosynthetic process"/>
    <property type="evidence" value="ECO:0007669"/>
    <property type="project" value="UniProtKB-UniRule"/>
</dbReference>
<comment type="caution">
    <text evidence="11">Lacks conserved residue(s) required for the propagation of feature annotation.</text>
</comment>
<dbReference type="GeneID" id="84800583"/>
<dbReference type="GO" id="GO:0009073">
    <property type="term" value="P:aromatic amino acid family biosynthetic process"/>
    <property type="evidence" value="ECO:0007669"/>
    <property type="project" value="UniProtKB-KW"/>
</dbReference>
<dbReference type="GO" id="GO:0004107">
    <property type="term" value="F:chorismate synthase activity"/>
    <property type="evidence" value="ECO:0007669"/>
    <property type="project" value="UniProtKB-UniRule"/>
</dbReference>
<dbReference type="eggNOG" id="COG0082">
    <property type="taxonomic scope" value="Bacteria"/>
</dbReference>
<keyword evidence="10 11" id="KW-0456">Lyase</keyword>
<protein>
    <recommendedName>
        <fullName evidence="3 11">Chorismate synthase</fullName>
        <shortName evidence="11">CS</shortName>
        <ecNumber evidence="3 11">4.2.3.5</ecNumber>
    </recommendedName>
    <alternativeName>
        <fullName evidence="11">5-enolpyruvylshikimate-3-phosphate phospholyase</fullName>
    </alternativeName>
</protein>
<comment type="pathway">
    <text evidence="1 11">Metabolic intermediate biosynthesis; chorismate biosynthesis; chorismate from D-erythrose 4-phosphate and phosphoenolpyruvate: step 7/7.</text>
</comment>
<dbReference type="PANTHER" id="PTHR21085">
    <property type="entry name" value="CHORISMATE SYNTHASE"/>
    <property type="match status" value="1"/>
</dbReference>
<sequence>MTWILGNRIKINIFGESHGPAIGGVVEGLASGIKIDMEELEAFLDRRAPGKTKLTSPRKEEDRPVFHSGLLDGYTIGTPIAFTIKNSDHRSSDYSDLAKSPRPSHADLTARLRFGDGVDMRGGGNFSGRLTAPICVIGGILIQLLRYKGISIGAHLYKVGPIIDANYNLLDLSYDDTEKLKNADFPTIDQEVGRRMQDYINEVRSNKDSIGAIIECGVVGLKAGYGNPMFEGIESSISKNLFSIPGVKGIEFGQGFGVADMLGSDHNDGMYYKDDGSIGYYSNNSAGIIGGISTGMPIVFRLAVKPTPSIGIKQKTIDLLTKKNVTIEIKGRHDPCIGIRMVPVVEAMTAISLADFVL</sequence>
<keyword evidence="13" id="KW-1185">Reference proteome</keyword>
<dbReference type="OrthoDB" id="9771806at2"/>
<dbReference type="Pfam" id="PF01264">
    <property type="entry name" value="Chorismate_synt"/>
    <property type="match status" value="1"/>
</dbReference>
<evidence type="ECO:0000256" key="10">
    <source>
        <dbReference type="ARBA" id="ARBA00023239"/>
    </source>
</evidence>
<evidence type="ECO:0000256" key="1">
    <source>
        <dbReference type="ARBA" id="ARBA00005044"/>
    </source>
</evidence>
<dbReference type="EMBL" id="ADGQ01000050">
    <property type="protein sequence ID" value="EFM64780.1"/>
    <property type="molecule type" value="Genomic_DNA"/>
</dbReference>
<dbReference type="Gene3D" id="3.60.150.10">
    <property type="entry name" value="Chorismate synthase AroC"/>
    <property type="match status" value="1"/>
</dbReference>
<feature type="binding site" evidence="11">
    <location>
        <position position="332"/>
    </location>
    <ligand>
        <name>FMN</name>
        <dbReference type="ChEBI" id="CHEBI:58210"/>
    </ligand>
</feature>
<feature type="binding site" evidence="11">
    <location>
        <begin position="305"/>
        <end position="309"/>
    </location>
    <ligand>
        <name>FMN</name>
        <dbReference type="ChEBI" id="CHEBI:58210"/>
    </ligand>
</feature>
<comment type="subunit">
    <text evidence="11">Homotetramer.</text>
</comment>
<dbReference type="NCBIfam" id="TIGR00033">
    <property type="entry name" value="aroC"/>
    <property type="match status" value="1"/>
</dbReference>
<gene>
    <name evidence="11 12" type="primary">aroC</name>
    <name evidence="12" type="ORF">HMPREF0634_1093</name>
</gene>
<dbReference type="SUPFAM" id="SSF103263">
    <property type="entry name" value="Chorismate synthase, AroC"/>
    <property type="match status" value="1"/>
</dbReference>
<evidence type="ECO:0000256" key="6">
    <source>
        <dbReference type="ARBA" id="ARBA00022643"/>
    </source>
</evidence>
<feature type="binding site" evidence="11">
    <location>
        <position position="53"/>
    </location>
    <ligand>
        <name>NADP(+)</name>
        <dbReference type="ChEBI" id="CHEBI:58349"/>
    </ligand>
</feature>
<dbReference type="InterPro" id="IPR000453">
    <property type="entry name" value="Chorismate_synth"/>
</dbReference>